<gene>
    <name evidence="2" type="ORF">VTL71DRAFT_11895</name>
</gene>
<sequence>MEHQGTSKQFPLSKEAFLASLPEADLGSWTMEDHFINKVARAPFHRILTNPNRYSGPPGKEFSLFGVHYSLSDSELAWFVQIEKKNIIRSEYVLRDPKGDFVLRDELWARVDIDYPFHGFHEREWLVSELGQRGLSASSNGPLPKATYKRLKEFLEVTNKQKRPRTPGPFEEDSEDGISERVTAPVPRKAPAPRKSVTDVDVIGNLSKTPDDLREKVKSQHTRIDKLTESNKAKDVEISDLQRQLSDILKKDETAESRRKKSKKLEDQVTNLQSCLDKAHEDVNMAEQDRLTAERRADRAEAEEDKLQLEVRSLQDMIAIYKSAHQKVVKLERKNTS</sequence>
<evidence type="ECO:0000256" key="1">
    <source>
        <dbReference type="SAM" id="MobiDB-lite"/>
    </source>
</evidence>
<evidence type="ECO:0000313" key="2">
    <source>
        <dbReference type="EMBL" id="KAL2072552.1"/>
    </source>
</evidence>
<reference evidence="2 3" key="1">
    <citation type="journal article" date="2024" name="Commun. Biol.">
        <title>Comparative genomic analysis of thermophilic fungi reveals convergent evolutionary adaptations and gene losses.</title>
        <authorList>
            <person name="Steindorff A.S."/>
            <person name="Aguilar-Pontes M.V."/>
            <person name="Robinson A.J."/>
            <person name="Andreopoulos B."/>
            <person name="LaButti K."/>
            <person name="Kuo A."/>
            <person name="Mondo S."/>
            <person name="Riley R."/>
            <person name="Otillar R."/>
            <person name="Haridas S."/>
            <person name="Lipzen A."/>
            <person name="Grimwood J."/>
            <person name="Schmutz J."/>
            <person name="Clum A."/>
            <person name="Reid I.D."/>
            <person name="Moisan M.C."/>
            <person name="Butler G."/>
            <person name="Nguyen T.T.M."/>
            <person name="Dewar K."/>
            <person name="Conant G."/>
            <person name="Drula E."/>
            <person name="Henrissat B."/>
            <person name="Hansel C."/>
            <person name="Singer S."/>
            <person name="Hutchinson M.I."/>
            <person name="de Vries R.P."/>
            <person name="Natvig D.O."/>
            <person name="Powell A.J."/>
            <person name="Tsang A."/>
            <person name="Grigoriev I.V."/>
        </authorList>
    </citation>
    <scope>NUCLEOTIDE SEQUENCE [LARGE SCALE GENOMIC DNA]</scope>
    <source>
        <strain evidence="2 3">CBS 494.80</strain>
    </source>
</reference>
<comment type="caution">
    <text evidence="2">The sequence shown here is derived from an EMBL/GenBank/DDBJ whole genome shotgun (WGS) entry which is preliminary data.</text>
</comment>
<protein>
    <submittedName>
        <fullName evidence="2">Uncharacterized protein</fullName>
    </submittedName>
</protein>
<feature type="region of interest" description="Disordered" evidence="1">
    <location>
        <begin position="283"/>
        <end position="304"/>
    </location>
</feature>
<feature type="region of interest" description="Disordered" evidence="1">
    <location>
        <begin position="157"/>
        <end position="197"/>
    </location>
</feature>
<proteinExistence type="predicted"/>
<accession>A0ABR4CS07</accession>
<organism evidence="2 3">
    <name type="scientific">Oculimacula yallundae</name>
    <dbReference type="NCBI Taxonomy" id="86028"/>
    <lineage>
        <taxon>Eukaryota</taxon>
        <taxon>Fungi</taxon>
        <taxon>Dikarya</taxon>
        <taxon>Ascomycota</taxon>
        <taxon>Pezizomycotina</taxon>
        <taxon>Leotiomycetes</taxon>
        <taxon>Helotiales</taxon>
        <taxon>Ploettnerulaceae</taxon>
        <taxon>Oculimacula</taxon>
    </lineage>
</organism>
<feature type="compositionally biased region" description="Low complexity" evidence="1">
    <location>
        <begin position="181"/>
        <end position="195"/>
    </location>
</feature>
<evidence type="ECO:0000313" key="3">
    <source>
        <dbReference type="Proteomes" id="UP001595075"/>
    </source>
</evidence>
<name>A0ABR4CS07_9HELO</name>
<dbReference type="EMBL" id="JAZHXI010000004">
    <property type="protein sequence ID" value="KAL2072552.1"/>
    <property type="molecule type" value="Genomic_DNA"/>
</dbReference>
<keyword evidence="3" id="KW-1185">Reference proteome</keyword>
<dbReference type="Proteomes" id="UP001595075">
    <property type="component" value="Unassembled WGS sequence"/>
</dbReference>